<keyword evidence="2" id="KW-1185">Reference proteome</keyword>
<protein>
    <submittedName>
        <fullName evidence="1">DUF5342 family protein</fullName>
    </submittedName>
</protein>
<sequence length="73" mass="8844">MLFENFDVIKPLFEDQVHERHQFSLNYQGNEYKGLYHNGEISWFNPHPQNDLAEERLDDVESEVHERMQDHLS</sequence>
<name>A0ABU6GNE9_9BACL</name>
<comment type="caution">
    <text evidence="1">The sequence shown here is derived from an EMBL/GenBank/DDBJ whole genome shotgun (WGS) entry which is preliminary data.</text>
</comment>
<dbReference type="Pfam" id="PF17277">
    <property type="entry name" value="DUF5342"/>
    <property type="match status" value="1"/>
</dbReference>
<proteinExistence type="predicted"/>
<gene>
    <name evidence="1" type="ORF">P4H66_13750</name>
</gene>
<evidence type="ECO:0000313" key="1">
    <source>
        <dbReference type="EMBL" id="MEC0240914.1"/>
    </source>
</evidence>
<dbReference type="InterPro" id="IPR017263">
    <property type="entry name" value="UCP037692"/>
</dbReference>
<dbReference type="Proteomes" id="UP001344632">
    <property type="component" value="Unassembled WGS sequence"/>
</dbReference>
<accession>A0ABU6GNE9</accession>
<dbReference type="RefSeq" id="WP_326088655.1">
    <property type="nucleotide sequence ID" value="NZ_JARLKZ010000008.1"/>
</dbReference>
<evidence type="ECO:0000313" key="2">
    <source>
        <dbReference type="Proteomes" id="UP001344632"/>
    </source>
</evidence>
<reference evidence="1 2" key="1">
    <citation type="submission" date="2023-03" db="EMBL/GenBank/DDBJ databases">
        <title>Bacillus Genome Sequencing.</title>
        <authorList>
            <person name="Dunlap C."/>
        </authorList>
    </citation>
    <scope>NUCLEOTIDE SEQUENCE [LARGE SCALE GENOMIC DNA]</scope>
    <source>
        <strain evidence="1 2">BD-525</strain>
    </source>
</reference>
<organism evidence="1 2">
    <name type="scientific">Paenibacillus dokdonensis</name>
    <dbReference type="NCBI Taxonomy" id="2567944"/>
    <lineage>
        <taxon>Bacteria</taxon>
        <taxon>Bacillati</taxon>
        <taxon>Bacillota</taxon>
        <taxon>Bacilli</taxon>
        <taxon>Bacillales</taxon>
        <taxon>Paenibacillaceae</taxon>
        <taxon>Paenibacillus</taxon>
    </lineage>
</organism>
<dbReference type="EMBL" id="JARLKZ010000008">
    <property type="protein sequence ID" value="MEC0240914.1"/>
    <property type="molecule type" value="Genomic_DNA"/>
</dbReference>